<dbReference type="KEGG" id="hfv:R50_0362"/>
<dbReference type="PANTHER" id="PTHR36700:SF1">
    <property type="entry name" value="CRISPR SYSTEM CMR SUBUNIT CMR4"/>
    <property type="match status" value="1"/>
</dbReference>
<proteinExistence type="predicted"/>
<dbReference type="EMBL" id="LR778114">
    <property type="protein sequence ID" value="CAB1127868.1"/>
    <property type="molecule type" value="Genomic_DNA"/>
</dbReference>
<dbReference type="AlphaFoldDB" id="A0A6F8ZDB8"/>
<dbReference type="GO" id="GO:0051607">
    <property type="term" value="P:defense response to virus"/>
    <property type="evidence" value="ECO:0007669"/>
    <property type="project" value="UniProtKB-KW"/>
</dbReference>
<name>A0A6F8ZDB8_9FIRM</name>
<reference evidence="3 4" key="1">
    <citation type="submission" date="2020-02" db="EMBL/GenBank/DDBJ databases">
        <authorList>
            <person name="Hogendoorn C."/>
        </authorList>
    </citation>
    <scope>NUCLEOTIDE SEQUENCE [LARGE SCALE GENOMIC DNA]</scope>
    <source>
        <strain evidence="3">R501</strain>
    </source>
</reference>
<dbReference type="PANTHER" id="PTHR36700">
    <property type="entry name" value="CRISPR SYSTEM CMR SUBUNIT CMR4"/>
    <property type="match status" value="1"/>
</dbReference>
<keyword evidence="1" id="KW-0051">Antiviral defense</keyword>
<dbReference type="InterPro" id="IPR013410">
    <property type="entry name" value="CRISPR-assoc_RAMP_Cmr4"/>
</dbReference>
<keyword evidence="4" id="KW-1185">Reference proteome</keyword>
<feature type="domain" description="CRISPR type III-associated protein" evidence="2">
    <location>
        <begin position="10"/>
        <end position="292"/>
    </location>
</feature>
<accession>A0A6F8ZDB8</accession>
<gene>
    <name evidence="3" type="ORF">R50_0362</name>
</gene>
<dbReference type="NCBIfam" id="TIGR02580">
    <property type="entry name" value="cas_RAMP_Cmr4"/>
    <property type="match status" value="1"/>
</dbReference>
<dbReference type="Proteomes" id="UP000503399">
    <property type="component" value="Chromosome"/>
</dbReference>
<evidence type="ECO:0000313" key="3">
    <source>
        <dbReference type="EMBL" id="CAB1127868.1"/>
    </source>
</evidence>
<protein>
    <submittedName>
        <fullName evidence="3">Type III-B CRISPR module RAMP protein Cmr4</fullName>
    </submittedName>
</protein>
<dbReference type="InterPro" id="IPR005537">
    <property type="entry name" value="RAMP_III_fam"/>
</dbReference>
<evidence type="ECO:0000313" key="4">
    <source>
        <dbReference type="Proteomes" id="UP000503399"/>
    </source>
</evidence>
<evidence type="ECO:0000256" key="1">
    <source>
        <dbReference type="ARBA" id="ARBA00023118"/>
    </source>
</evidence>
<sequence length="303" mass="32481">MHAAHAIMGLYCESPLHAGTGQAMGVVDLPIQREAHTGWPCVYGSGVKGALRDHAVEAGLDAAVVAAIFGPDVQHASDHAGALTVSDARLLLLPVRSLTGIFRWVTAPEPLHRLQRDARRLGIALVPETAVLLPDPAQDQAWVAGGGEGPVDVFLEEYYLQAEPRQELGPWLDALAALMGREDARPQLERRLVVVSNDLFSFLAQHATPVAAHVRLDPGTKTVARGALWYEETLPPDTVLYTLLSAGPDRRPESAGDRVSPEALREQALTGLDAMPYLQLGGNETVGMGWCRVTLVRPEGGQG</sequence>
<organism evidence="3 4">
    <name type="scientific">Candidatus Hydrogenisulfobacillus filiaventi</name>
    <dbReference type="NCBI Taxonomy" id="2707344"/>
    <lineage>
        <taxon>Bacteria</taxon>
        <taxon>Bacillati</taxon>
        <taxon>Bacillota</taxon>
        <taxon>Clostridia</taxon>
        <taxon>Eubacteriales</taxon>
        <taxon>Clostridiales Family XVII. Incertae Sedis</taxon>
        <taxon>Candidatus Hydrogenisulfobacillus</taxon>
    </lineage>
</organism>
<evidence type="ECO:0000259" key="2">
    <source>
        <dbReference type="Pfam" id="PF03787"/>
    </source>
</evidence>
<dbReference type="Pfam" id="PF03787">
    <property type="entry name" value="RAMPs"/>
    <property type="match status" value="1"/>
</dbReference>